<dbReference type="Proteomes" id="UP000549009">
    <property type="component" value="Unassembled WGS sequence"/>
</dbReference>
<protein>
    <submittedName>
        <fullName evidence="1">Uncharacterized protein</fullName>
    </submittedName>
</protein>
<accession>A0A7W8EYI9</accession>
<comment type="caution">
    <text evidence="1">The sequence shown here is derived from an EMBL/GenBank/DDBJ whole genome shotgun (WGS) entry which is preliminary data.</text>
</comment>
<evidence type="ECO:0000313" key="1">
    <source>
        <dbReference type="EMBL" id="MBB5108941.1"/>
    </source>
</evidence>
<dbReference type="EMBL" id="JACHJD010000022">
    <property type="protein sequence ID" value="MBB5108941.1"/>
    <property type="molecule type" value="Genomic_DNA"/>
</dbReference>
<proteinExistence type="predicted"/>
<name>A0A7W8EYI9_STRST</name>
<evidence type="ECO:0000313" key="2">
    <source>
        <dbReference type="Proteomes" id="UP000549009"/>
    </source>
</evidence>
<gene>
    <name evidence="1" type="ORF">FHS40_008067</name>
</gene>
<organism evidence="1 2">
    <name type="scientific">Streptomyces spectabilis</name>
    <dbReference type="NCBI Taxonomy" id="68270"/>
    <lineage>
        <taxon>Bacteria</taxon>
        <taxon>Bacillati</taxon>
        <taxon>Actinomycetota</taxon>
        <taxon>Actinomycetes</taxon>
        <taxon>Kitasatosporales</taxon>
        <taxon>Streptomycetaceae</taxon>
        <taxon>Streptomyces</taxon>
    </lineage>
</organism>
<sequence length="32" mass="3652">MRARDVFASNLRTPWRLNSAHFTVALHAAADR</sequence>
<keyword evidence="2" id="KW-1185">Reference proteome</keyword>
<reference evidence="1 2" key="1">
    <citation type="submission" date="2020-08" db="EMBL/GenBank/DDBJ databases">
        <title>Genomic Encyclopedia of Type Strains, Phase III (KMG-III): the genomes of soil and plant-associated and newly described type strains.</title>
        <authorList>
            <person name="Whitman W."/>
        </authorList>
    </citation>
    <scope>NUCLEOTIDE SEQUENCE [LARGE SCALE GENOMIC DNA]</scope>
    <source>
        <strain evidence="1 2">CECT 3146</strain>
    </source>
</reference>
<dbReference type="AlphaFoldDB" id="A0A7W8EYI9"/>